<dbReference type="PROSITE" id="PS50293">
    <property type="entry name" value="TPR_REGION"/>
    <property type="match status" value="1"/>
</dbReference>
<feature type="region of interest" description="Disordered" evidence="2">
    <location>
        <begin position="138"/>
        <end position="160"/>
    </location>
</feature>
<evidence type="ECO:0000256" key="2">
    <source>
        <dbReference type="SAM" id="MobiDB-lite"/>
    </source>
</evidence>
<reference evidence="4" key="1">
    <citation type="journal article" date="2019" name="Int. J. Syst. Evol. Microbiol.">
        <title>The Global Catalogue of Microorganisms (GCM) 10K type strain sequencing project: providing services to taxonomists for standard genome sequencing and annotation.</title>
        <authorList>
            <consortium name="The Broad Institute Genomics Platform"/>
            <consortium name="The Broad Institute Genome Sequencing Center for Infectious Disease"/>
            <person name="Wu L."/>
            <person name="Ma J."/>
        </authorList>
    </citation>
    <scope>NUCLEOTIDE SEQUENCE [LARGE SCALE GENOMIC DNA]</scope>
    <source>
        <strain evidence="4">CGMCC 4.1467</strain>
    </source>
</reference>
<evidence type="ECO:0000313" key="3">
    <source>
        <dbReference type="EMBL" id="MFC7338787.1"/>
    </source>
</evidence>
<dbReference type="Pfam" id="PF00515">
    <property type="entry name" value="TPR_1"/>
    <property type="match status" value="1"/>
</dbReference>
<accession>A0ABW2L8P9</accession>
<name>A0ABW2L8P9_9BACT</name>
<organism evidence="3 4">
    <name type="scientific">Haloferula chungangensis</name>
    <dbReference type="NCBI Taxonomy" id="1048331"/>
    <lineage>
        <taxon>Bacteria</taxon>
        <taxon>Pseudomonadati</taxon>
        <taxon>Verrucomicrobiota</taxon>
        <taxon>Verrucomicrobiia</taxon>
        <taxon>Verrucomicrobiales</taxon>
        <taxon>Verrucomicrobiaceae</taxon>
        <taxon>Haloferula</taxon>
    </lineage>
</organism>
<gene>
    <name evidence="3" type="ORF">ACFQY0_16445</name>
</gene>
<dbReference type="Gene3D" id="1.25.40.10">
    <property type="entry name" value="Tetratricopeptide repeat domain"/>
    <property type="match status" value="1"/>
</dbReference>
<feature type="repeat" description="TPR" evidence="1">
    <location>
        <begin position="68"/>
        <end position="101"/>
    </location>
</feature>
<protein>
    <submittedName>
        <fullName evidence="3">Tetratricopeptide repeat protein</fullName>
    </submittedName>
</protein>
<comment type="caution">
    <text evidence="3">The sequence shown here is derived from an EMBL/GenBank/DDBJ whole genome shotgun (WGS) entry which is preliminary data.</text>
</comment>
<dbReference type="EMBL" id="JBHTBS010000009">
    <property type="protein sequence ID" value="MFC7338787.1"/>
    <property type="molecule type" value="Genomic_DNA"/>
</dbReference>
<proteinExistence type="predicted"/>
<dbReference type="SUPFAM" id="SSF48452">
    <property type="entry name" value="TPR-like"/>
    <property type="match status" value="1"/>
</dbReference>
<keyword evidence="1" id="KW-0802">TPR repeat</keyword>
<keyword evidence="4" id="KW-1185">Reference proteome</keyword>
<dbReference type="Proteomes" id="UP001596472">
    <property type="component" value="Unassembled WGS sequence"/>
</dbReference>
<dbReference type="InterPro" id="IPR019734">
    <property type="entry name" value="TPR_rpt"/>
</dbReference>
<dbReference type="RefSeq" id="WP_379714601.1">
    <property type="nucleotide sequence ID" value="NZ_JBHTBS010000009.1"/>
</dbReference>
<evidence type="ECO:0000313" key="4">
    <source>
        <dbReference type="Proteomes" id="UP001596472"/>
    </source>
</evidence>
<dbReference type="InterPro" id="IPR011990">
    <property type="entry name" value="TPR-like_helical_dom_sf"/>
</dbReference>
<sequence length="191" mass="21471">MKTVAILATLSWASLWLTPDQQGQRAFDKGDFKAAAERFNDPMRQGVALYRAGEFKQAQAIFSRLDSAEAHYNRGNCLVFLGQYKDAIASYDRALTRRPEWKEASDNRALAEARAKLMEMKGGDMGDQKLGADKIVFDKKKPGGQETQMEGDKASSNSSTQALWLRRVQTSPADFLKSKFAYQEQFGEEQK</sequence>
<dbReference type="SMART" id="SM00028">
    <property type="entry name" value="TPR"/>
    <property type="match status" value="1"/>
</dbReference>
<evidence type="ECO:0000256" key="1">
    <source>
        <dbReference type="PROSITE-ProRule" id="PRU00339"/>
    </source>
</evidence>
<dbReference type="PROSITE" id="PS50005">
    <property type="entry name" value="TPR"/>
    <property type="match status" value="1"/>
</dbReference>